<dbReference type="Proteomes" id="UP000003573">
    <property type="component" value="Unassembled WGS sequence"/>
</dbReference>
<dbReference type="Gene3D" id="3.40.50.1360">
    <property type="match status" value="1"/>
</dbReference>
<dbReference type="EMBL" id="AEUW02000001">
    <property type="protein sequence ID" value="EHJ52550.1"/>
    <property type="molecule type" value="Genomic_DNA"/>
</dbReference>
<evidence type="ECO:0000256" key="1">
    <source>
        <dbReference type="ARBA" id="ARBA00021390"/>
    </source>
</evidence>
<evidence type="ECO:0000313" key="8">
    <source>
        <dbReference type="EMBL" id="EHJ52550.1"/>
    </source>
</evidence>
<dbReference type="PROSITE" id="PS51000">
    <property type="entry name" value="HTH_DEOR_2"/>
    <property type="match status" value="1"/>
</dbReference>
<reference evidence="8 9" key="1">
    <citation type="journal article" date="2014" name="Int. J. Syst. Evol. Microbiol.">
        <title>Phylogenomics and the dynamic genome evolution of the genus Streptococcus.</title>
        <authorList>
            <consortium name="The Broad Institute Genome Sequencing Platform"/>
            <person name="Richards V.P."/>
            <person name="Palmer S.R."/>
            <person name="Pavinski Bitar P.D."/>
            <person name="Qin X."/>
            <person name="Weinstock G.M."/>
            <person name="Highlander S.K."/>
            <person name="Town C.D."/>
            <person name="Burne R.A."/>
            <person name="Stanhope M.J."/>
        </authorList>
    </citation>
    <scope>NUCLEOTIDE SEQUENCE [LARGE SCALE GENOMIC DNA]</scope>
    <source>
        <strain evidence="8 9">NCTC 11558</strain>
    </source>
</reference>
<comment type="caution">
    <text evidence="8">The sequence shown here is derived from an EMBL/GenBank/DDBJ whole genome shotgun (WGS) entry which is preliminary data.</text>
</comment>
<dbReference type="InterPro" id="IPR001034">
    <property type="entry name" value="DeoR_HTH"/>
</dbReference>
<dbReference type="Pfam" id="PF00455">
    <property type="entry name" value="DeoRC"/>
    <property type="match status" value="1"/>
</dbReference>
<keyword evidence="4" id="KW-0238">DNA-binding</keyword>
<evidence type="ECO:0000313" key="9">
    <source>
        <dbReference type="Proteomes" id="UP000003573"/>
    </source>
</evidence>
<dbReference type="PANTHER" id="PTHR30363:SF4">
    <property type="entry name" value="GLYCEROL-3-PHOSPHATE REGULON REPRESSOR"/>
    <property type="match status" value="1"/>
</dbReference>
<dbReference type="SMART" id="SM00420">
    <property type="entry name" value="HTH_DEOR"/>
    <property type="match status" value="1"/>
</dbReference>
<evidence type="ECO:0000256" key="5">
    <source>
        <dbReference type="ARBA" id="ARBA00023163"/>
    </source>
</evidence>
<dbReference type="SUPFAM" id="SSF100950">
    <property type="entry name" value="NagB/RpiA/CoA transferase-like"/>
    <property type="match status" value="1"/>
</dbReference>
<dbReference type="InterPro" id="IPR036388">
    <property type="entry name" value="WH-like_DNA-bd_sf"/>
</dbReference>
<dbReference type="SMART" id="SM01134">
    <property type="entry name" value="DeoRC"/>
    <property type="match status" value="1"/>
</dbReference>
<dbReference type="InterPro" id="IPR037171">
    <property type="entry name" value="NagB/RpiA_transferase-like"/>
</dbReference>
<protein>
    <recommendedName>
        <fullName evidence="1">Lactose phosphotransferase system repressor</fullName>
    </recommendedName>
</protein>
<evidence type="ECO:0000259" key="7">
    <source>
        <dbReference type="PROSITE" id="PS51000"/>
    </source>
</evidence>
<dbReference type="InterPro" id="IPR050313">
    <property type="entry name" value="Carb_Metab_HTH_regulators"/>
</dbReference>
<evidence type="ECO:0000256" key="4">
    <source>
        <dbReference type="ARBA" id="ARBA00023125"/>
    </source>
</evidence>
<comment type="function">
    <text evidence="6">Repressor of the lactose catabolism operon. Galactose-6-phosphate is the inducer.</text>
</comment>
<accession>G5JWG4</accession>
<dbReference type="PRINTS" id="PR00037">
    <property type="entry name" value="HTHLACR"/>
</dbReference>
<sequence length="251" mass="28736">MNKEQRLEEISRLINKRGTIRVAEIVEQLQVSDMTVRRDLTELEELGVLKRIHGGARSNSAFQYKEMSHEEKHSQRIEEKRYIAQKAAALIEEGDTIFLGPGTTVELLAEEINNSVLQVITNCLPIFQILLQKKSDSFRVHLLGGEMRTITQSFVGEMTNIVLEKMHFSKMFFSSNGVKNNEVMTSSFQEAYTQKIALGRSVEKYLLIDASKIDKEDFTSFYQLTRLTALITDCQDSEKLQKISSYTEIIN</sequence>
<name>G5JWG4_9STRE</name>
<dbReference type="InterPro" id="IPR014036">
    <property type="entry name" value="DeoR-like_C"/>
</dbReference>
<evidence type="ECO:0000256" key="2">
    <source>
        <dbReference type="ARBA" id="ARBA00022491"/>
    </source>
</evidence>
<dbReference type="InterPro" id="IPR018356">
    <property type="entry name" value="Tscrpt_reg_HTH_DeoR_CS"/>
</dbReference>
<dbReference type="GO" id="GO:0003677">
    <property type="term" value="F:DNA binding"/>
    <property type="evidence" value="ECO:0007669"/>
    <property type="project" value="UniProtKB-KW"/>
</dbReference>
<dbReference type="AlphaFoldDB" id="G5JWG4"/>
<feature type="domain" description="HTH deoR-type" evidence="7">
    <location>
        <begin position="3"/>
        <end position="58"/>
    </location>
</feature>
<dbReference type="SUPFAM" id="SSF46785">
    <property type="entry name" value="Winged helix' DNA-binding domain"/>
    <property type="match status" value="1"/>
</dbReference>
<keyword evidence="2" id="KW-0678">Repressor</keyword>
<dbReference type="OrthoDB" id="9798651at2"/>
<evidence type="ECO:0000256" key="3">
    <source>
        <dbReference type="ARBA" id="ARBA00023015"/>
    </source>
</evidence>
<dbReference type="eggNOG" id="COG1349">
    <property type="taxonomic scope" value="Bacteria"/>
</dbReference>
<dbReference type="STRING" id="764298.STRMA_0936"/>
<keyword evidence="3" id="KW-0805">Transcription regulation</keyword>
<keyword evidence="5" id="KW-0804">Transcription</keyword>
<dbReference type="PANTHER" id="PTHR30363">
    <property type="entry name" value="HTH-TYPE TRANSCRIPTIONAL REGULATOR SRLR-RELATED"/>
    <property type="match status" value="1"/>
</dbReference>
<organism evidence="8 9">
    <name type="scientific">Streptococcus macacae NCTC 11558</name>
    <dbReference type="NCBI Taxonomy" id="764298"/>
    <lineage>
        <taxon>Bacteria</taxon>
        <taxon>Bacillati</taxon>
        <taxon>Bacillota</taxon>
        <taxon>Bacilli</taxon>
        <taxon>Lactobacillales</taxon>
        <taxon>Streptococcaceae</taxon>
        <taxon>Streptococcus</taxon>
    </lineage>
</organism>
<dbReference type="RefSeq" id="WP_003080678.1">
    <property type="nucleotide sequence ID" value="NZ_AEUW02000001.1"/>
</dbReference>
<proteinExistence type="predicted"/>
<gene>
    <name evidence="8" type="ORF">STRMA_0936</name>
</gene>
<dbReference type="Pfam" id="PF08220">
    <property type="entry name" value="HTH_DeoR"/>
    <property type="match status" value="1"/>
</dbReference>
<dbReference type="PROSITE" id="PS00894">
    <property type="entry name" value="HTH_DEOR_1"/>
    <property type="match status" value="1"/>
</dbReference>
<keyword evidence="9" id="KW-1185">Reference proteome</keyword>
<dbReference type="InterPro" id="IPR036390">
    <property type="entry name" value="WH_DNA-bd_sf"/>
</dbReference>
<dbReference type="GO" id="GO:0003700">
    <property type="term" value="F:DNA-binding transcription factor activity"/>
    <property type="evidence" value="ECO:0007669"/>
    <property type="project" value="InterPro"/>
</dbReference>
<evidence type="ECO:0000256" key="6">
    <source>
        <dbReference type="ARBA" id="ARBA00024937"/>
    </source>
</evidence>
<dbReference type="Gene3D" id="1.10.10.10">
    <property type="entry name" value="Winged helix-like DNA-binding domain superfamily/Winged helix DNA-binding domain"/>
    <property type="match status" value="1"/>
</dbReference>